<dbReference type="Pfam" id="PF05431">
    <property type="entry name" value="Toxin_10"/>
    <property type="match status" value="1"/>
</dbReference>
<keyword evidence="4" id="KW-1185">Reference proteome</keyword>
<dbReference type="InterPro" id="IPR008872">
    <property type="entry name" value="Toxin_P42"/>
</dbReference>
<protein>
    <submittedName>
        <fullName evidence="3">RICIN domain-containing protein</fullName>
    </submittedName>
</protein>
<accession>A0ABT5ZFF4</accession>
<comment type="caution">
    <text evidence="3">The sequence shown here is derived from an EMBL/GenBank/DDBJ whole genome shotgun (WGS) entry which is preliminary data.</text>
</comment>
<dbReference type="Gene3D" id="2.80.10.50">
    <property type="match status" value="1"/>
</dbReference>
<dbReference type="Proteomes" id="UP001216579">
    <property type="component" value="Unassembled WGS sequence"/>
</dbReference>
<dbReference type="SUPFAM" id="SSF50370">
    <property type="entry name" value="Ricin B-like lectins"/>
    <property type="match status" value="1"/>
</dbReference>
<evidence type="ECO:0000259" key="2">
    <source>
        <dbReference type="Pfam" id="PF14200"/>
    </source>
</evidence>
<proteinExistence type="predicted"/>
<evidence type="ECO:0000313" key="3">
    <source>
        <dbReference type="EMBL" id="MDF3287738.1"/>
    </source>
</evidence>
<sequence length="365" mass="41325">MSGIPAGRSYRIKNQRSNLYLNVTSYSLGESARLEQWQLRPSGQERMSQVWHVFPLDFGKYLLANKASGLVVNIVSNSTSPGAYAEQYRLQQPSSSPAQQWFLHSASGGTFQIANEKSQLALNVKSYSTQPSAPVEQWYLGDAQKWYLEVEDEYKSVLELPDIPDRGIGDIHRMTSYQPTPSAKTDPVEVGVMAYPFPLVKDSAHDRQRQARENPYYFLRRYGYWERVYSYEHGGASDYTHSEETTVGLTTSNARTVEETTTISVTAEASFGFKGVGASLSSTISHELKVITTHEEVKSHSRTVKLERNYQAGKRVTEAIWYRSDKYVLERLDGSKVLEWTTRDPNTSIADAYPREALQYSPEQP</sequence>
<evidence type="ECO:0000259" key="1">
    <source>
        <dbReference type="Pfam" id="PF05431"/>
    </source>
</evidence>
<dbReference type="Pfam" id="PF14200">
    <property type="entry name" value="RicinB_lectin_2"/>
    <property type="match status" value="1"/>
</dbReference>
<organism evidence="3 4">
    <name type="scientific">Streptomyces silvisoli</name>
    <dbReference type="NCBI Taxonomy" id="3034235"/>
    <lineage>
        <taxon>Bacteria</taxon>
        <taxon>Bacillati</taxon>
        <taxon>Actinomycetota</taxon>
        <taxon>Actinomycetes</taxon>
        <taxon>Kitasatosporales</taxon>
        <taxon>Streptomycetaceae</taxon>
        <taxon>Streptomyces</taxon>
    </lineage>
</organism>
<dbReference type="InterPro" id="IPR035992">
    <property type="entry name" value="Ricin_B-like_lectins"/>
</dbReference>
<evidence type="ECO:0000313" key="4">
    <source>
        <dbReference type="Proteomes" id="UP001216579"/>
    </source>
</evidence>
<reference evidence="3 4" key="1">
    <citation type="submission" date="2023-03" db="EMBL/GenBank/DDBJ databases">
        <title>Draft genome sequence of Streptomyces sp. RB6PN23 isolated from peat swamp forest in Thailand.</title>
        <authorList>
            <person name="Klaysubun C."/>
            <person name="Duangmal K."/>
        </authorList>
    </citation>
    <scope>NUCLEOTIDE SEQUENCE [LARGE SCALE GENOMIC DNA]</scope>
    <source>
        <strain evidence="3 4">RB6PN23</strain>
    </source>
</reference>
<feature type="domain" description="Ricin B lectin" evidence="2">
    <location>
        <begin position="48"/>
        <end position="138"/>
    </location>
</feature>
<gene>
    <name evidence="3" type="ORF">P3G67_00490</name>
</gene>
<dbReference type="CDD" id="cd00161">
    <property type="entry name" value="beta-trefoil_Ricin-like"/>
    <property type="match status" value="1"/>
</dbReference>
<dbReference type="InterPro" id="IPR000772">
    <property type="entry name" value="Ricin_B_lectin"/>
</dbReference>
<dbReference type="EMBL" id="JARJBC010000001">
    <property type="protein sequence ID" value="MDF3287738.1"/>
    <property type="molecule type" value="Genomic_DNA"/>
</dbReference>
<feature type="domain" description="Insecticidal crystal toxin" evidence="1">
    <location>
        <begin position="190"/>
        <end position="354"/>
    </location>
</feature>
<dbReference type="RefSeq" id="WP_276091629.1">
    <property type="nucleotide sequence ID" value="NZ_JARJBC010000001.1"/>
</dbReference>
<name>A0ABT5ZFF4_9ACTN</name>